<proteinExistence type="predicted"/>
<dbReference type="Proteomes" id="UP000248614">
    <property type="component" value="Unassembled WGS sequence"/>
</dbReference>
<sequence>MPSPIDARLRDAIAAARVRSLAAGRDWPDHPALRALTARFADIATLAAGEAAARELVEDAGWIAALLAPWIARLRDDPLFEPPFRSQRDMLRTGMVLAETPAASVTMAVIDPLAPAAHILPDTVVVGGRVSWTRYLRGGGARLWRWRADPVDADWHGGVAMPARPLAVRPLADGAVVRIDGRREAMLLVDPSTPIVSVTVTLRVGGAPFLREYDRIGGALVRVATLDDAAARSTMLLTLLRELGRGDAAVFDALSRDPAFFVRWDAMREWLASDARGALPRLRAMVEDPHPEIRTATQKTLPMVEARVGAAWHG</sequence>
<dbReference type="EMBL" id="QFNF01000001">
    <property type="protein sequence ID" value="PZO81167.1"/>
    <property type="molecule type" value="Genomic_DNA"/>
</dbReference>
<protein>
    <submittedName>
        <fullName evidence="1">Uncharacterized protein</fullName>
    </submittedName>
</protein>
<organism evidence="1 2">
    <name type="scientific">Sphingomonas hengshuiensis</name>
    <dbReference type="NCBI Taxonomy" id="1609977"/>
    <lineage>
        <taxon>Bacteria</taxon>
        <taxon>Pseudomonadati</taxon>
        <taxon>Pseudomonadota</taxon>
        <taxon>Alphaproteobacteria</taxon>
        <taxon>Sphingomonadales</taxon>
        <taxon>Sphingomonadaceae</taxon>
        <taxon>Sphingomonas</taxon>
    </lineage>
</organism>
<comment type="caution">
    <text evidence="1">The sequence shown here is derived from an EMBL/GenBank/DDBJ whole genome shotgun (WGS) entry which is preliminary data.</text>
</comment>
<evidence type="ECO:0000313" key="2">
    <source>
        <dbReference type="Proteomes" id="UP000248614"/>
    </source>
</evidence>
<name>A0A2W4ZIH2_9SPHN</name>
<dbReference type="AlphaFoldDB" id="A0A2W4ZIH2"/>
<accession>A0A2W4ZIH2</accession>
<gene>
    <name evidence="1" type="ORF">DI632_00945</name>
</gene>
<evidence type="ECO:0000313" key="1">
    <source>
        <dbReference type="EMBL" id="PZO81167.1"/>
    </source>
</evidence>
<reference evidence="1 2" key="1">
    <citation type="submission" date="2017-08" db="EMBL/GenBank/DDBJ databases">
        <title>Infants hospitalized years apart are colonized by the same room-sourced microbial strains.</title>
        <authorList>
            <person name="Brooks B."/>
            <person name="Olm M.R."/>
            <person name="Firek B.A."/>
            <person name="Baker R."/>
            <person name="Thomas B.C."/>
            <person name="Morowitz M.J."/>
            <person name="Banfield J.F."/>
        </authorList>
    </citation>
    <scope>NUCLEOTIDE SEQUENCE [LARGE SCALE GENOMIC DNA]</scope>
    <source>
        <strain evidence="1">S2_018_000_R3_110</strain>
    </source>
</reference>